<keyword evidence="2 4" id="KW-0413">Isomerase</keyword>
<accession>A0A238H7F3</accession>
<dbReference type="EC" id="5.3.1.7" evidence="4"/>
<name>A0A238H7F3_9BURK</name>
<sequence>MPRVENFRDRQFLLSHVQHTLRFYAPNVLDPSGGFYHFFRDDGTVYDRTTRHLVSSCRFVFNYAMAYRHFGNPRDLDYARHGLRFLRDAHWDAAHEGYDWEIEWRDGVKRATRDGTRHCYGLAFVLLAAAHAAMAGIDEAKPLIAQTFELMEHRFWDAAAGLYADDATPDWSVSSYRGQNTNMHATEALLAAYEATGHLTYLDRAEKVATHIVQRQAALSNDLVWEHFRADWSVDWEYNKEDSSNIFRPWGFQPGHQTEWAKLLLILERHRPLDWLLPRAIALFDAALAHAWDADHGGLCYGFDPDYKVCDHDKYFWVQAESLAAAALLGQRTGSERFWDWYDEIWRYSWTHFVDHHYGAWYRILTCDNRKYSDEKSPAGKTDYHTMGACYEVLNALPAPHAADGGNDGAAADRATPPAQGNGTHAQHAGHGSPAGAPPRHNGGTLR</sequence>
<dbReference type="SUPFAM" id="SSF48208">
    <property type="entry name" value="Six-hairpin glycosidases"/>
    <property type="match status" value="1"/>
</dbReference>
<dbReference type="AlphaFoldDB" id="A0A238H7F3"/>
<dbReference type="EMBL" id="FXAN01000065">
    <property type="protein sequence ID" value="SMG01015.1"/>
    <property type="molecule type" value="Genomic_DNA"/>
</dbReference>
<feature type="region of interest" description="Disordered" evidence="3">
    <location>
        <begin position="402"/>
        <end position="447"/>
    </location>
</feature>
<gene>
    <name evidence="4" type="ORF">BSIN_4000</name>
</gene>
<dbReference type="InterPro" id="IPR012341">
    <property type="entry name" value="6hp_glycosidase-like_sf"/>
</dbReference>
<dbReference type="FunFam" id="1.50.10.10:FF:000057">
    <property type="entry name" value="N-acylglucosamine 2-epimerase"/>
    <property type="match status" value="1"/>
</dbReference>
<organism evidence="4 5">
    <name type="scientific">Burkholderia singularis</name>
    <dbReference type="NCBI Taxonomy" id="1503053"/>
    <lineage>
        <taxon>Bacteria</taxon>
        <taxon>Pseudomonadati</taxon>
        <taxon>Pseudomonadota</taxon>
        <taxon>Betaproteobacteria</taxon>
        <taxon>Burkholderiales</taxon>
        <taxon>Burkholderiaceae</taxon>
        <taxon>Burkholderia</taxon>
        <taxon>pseudomallei group</taxon>
    </lineage>
</organism>
<evidence type="ECO:0000256" key="2">
    <source>
        <dbReference type="ARBA" id="ARBA00023235"/>
    </source>
</evidence>
<evidence type="ECO:0000313" key="5">
    <source>
        <dbReference type="Proteomes" id="UP000198460"/>
    </source>
</evidence>
<dbReference type="PANTHER" id="PTHR15108">
    <property type="entry name" value="N-ACYLGLUCOSAMINE-2-EPIMERASE"/>
    <property type="match status" value="1"/>
</dbReference>
<dbReference type="Gene3D" id="1.50.10.10">
    <property type="match status" value="1"/>
</dbReference>
<reference evidence="4 5" key="1">
    <citation type="submission" date="2017-04" db="EMBL/GenBank/DDBJ databases">
        <authorList>
            <person name="Afonso C.L."/>
            <person name="Miller P.J."/>
            <person name="Scott M.A."/>
            <person name="Spackman E."/>
            <person name="Goraichik I."/>
            <person name="Dimitrov K.M."/>
            <person name="Suarez D.L."/>
            <person name="Swayne D.E."/>
        </authorList>
    </citation>
    <scope>NUCLEOTIDE SEQUENCE [LARGE SCALE GENOMIC DNA]</scope>
    <source>
        <strain evidence="4">LMG 28154</strain>
    </source>
</reference>
<evidence type="ECO:0000256" key="1">
    <source>
        <dbReference type="ARBA" id="ARBA00008558"/>
    </source>
</evidence>
<evidence type="ECO:0000256" key="3">
    <source>
        <dbReference type="SAM" id="MobiDB-lite"/>
    </source>
</evidence>
<protein>
    <submittedName>
        <fullName evidence="4">D-mannose isomerase</fullName>
        <ecNumber evidence="4">5.3.1.7</ecNumber>
    </submittedName>
</protein>
<evidence type="ECO:0000313" key="4">
    <source>
        <dbReference type="EMBL" id="SMG01015.1"/>
    </source>
</evidence>
<feature type="compositionally biased region" description="Low complexity" evidence="3">
    <location>
        <begin position="402"/>
        <end position="415"/>
    </location>
</feature>
<dbReference type="GO" id="GO:0005975">
    <property type="term" value="P:carbohydrate metabolic process"/>
    <property type="evidence" value="ECO:0007669"/>
    <property type="project" value="InterPro"/>
</dbReference>
<dbReference type="InterPro" id="IPR010819">
    <property type="entry name" value="AGE/CE"/>
</dbReference>
<dbReference type="GO" id="GO:0050089">
    <property type="term" value="F:mannose isomerase activity"/>
    <property type="evidence" value="ECO:0007669"/>
    <property type="project" value="UniProtKB-EC"/>
</dbReference>
<dbReference type="Pfam" id="PF07221">
    <property type="entry name" value="GlcNAc_2-epim"/>
    <property type="match status" value="1"/>
</dbReference>
<proteinExistence type="inferred from homology"/>
<comment type="similarity">
    <text evidence="1">Belongs to the N-acylglucosamine 2-epimerase family.</text>
</comment>
<dbReference type="InterPro" id="IPR008928">
    <property type="entry name" value="6-hairpin_glycosidase_sf"/>
</dbReference>
<dbReference type="Proteomes" id="UP000198460">
    <property type="component" value="Unassembled WGS sequence"/>
</dbReference>